<evidence type="ECO:0000313" key="2">
    <source>
        <dbReference type="Proteomes" id="UP001597403"/>
    </source>
</evidence>
<comment type="caution">
    <text evidence="1">The sequence shown here is derived from an EMBL/GenBank/DDBJ whole genome shotgun (WGS) entry which is preliminary data.</text>
</comment>
<name>A0ABW4UN13_9BACL</name>
<keyword evidence="2" id="KW-1185">Reference proteome</keyword>
<protein>
    <submittedName>
        <fullName evidence="1">Uncharacterized protein</fullName>
    </submittedName>
</protein>
<gene>
    <name evidence="1" type="ORF">ACFSGI_00040</name>
</gene>
<accession>A0ABW4UN13</accession>
<dbReference type="EMBL" id="JBHUGF010000001">
    <property type="protein sequence ID" value="MFD1988355.1"/>
    <property type="molecule type" value="Genomic_DNA"/>
</dbReference>
<sequence length="225" mass="26550">MSSIKIYVEDDSELANFEALNKGFRSDVYVEIGQLRYKLAVHDIVRLQQDVQSEYENYGYYEVYPNLIIVKEVTIEEITRTVTHLYQCNFFEHLKPINSIVLCTDNQITKIKGANMKKKITKEEFITQKGQRAYNVLIDFLNLEIEDDFLEVIYAFVSVANFRAGEYEGNQYLLKKLNAQELVIINISGEGFVEEEKLFRFNISVAEFLYILDEIDDWRKEFWKN</sequence>
<proteinExistence type="predicted"/>
<evidence type="ECO:0000313" key="1">
    <source>
        <dbReference type="EMBL" id="MFD1988355.1"/>
    </source>
</evidence>
<organism evidence="1 2">
    <name type="scientific">Paenibacillus nicotianae</name>
    <dbReference type="NCBI Taxonomy" id="1526551"/>
    <lineage>
        <taxon>Bacteria</taxon>
        <taxon>Bacillati</taxon>
        <taxon>Bacillota</taxon>
        <taxon>Bacilli</taxon>
        <taxon>Bacillales</taxon>
        <taxon>Paenibacillaceae</taxon>
        <taxon>Paenibacillus</taxon>
    </lineage>
</organism>
<dbReference type="RefSeq" id="WP_204826348.1">
    <property type="nucleotide sequence ID" value="NZ_JBHUGF010000001.1"/>
</dbReference>
<dbReference type="Proteomes" id="UP001597403">
    <property type="component" value="Unassembled WGS sequence"/>
</dbReference>
<reference evidence="2" key="1">
    <citation type="journal article" date="2019" name="Int. J. Syst. Evol. Microbiol.">
        <title>The Global Catalogue of Microorganisms (GCM) 10K type strain sequencing project: providing services to taxonomists for standard genome sequencing and annotation.</title>
        <authorList>
            <consortium name="The Broad Institute Genomics Platform"/>
            <consortium name="The Broad Institute Genome Sequencing Center for Infectious Disease"/>
            <person name="Wu L."/>
            <person name="Ma J."/>
        </authorList>
    </citation>
    <scope>NUCLEOTIDE SEQUENCE [LARGE SCALE GENOMIC DNA]</scope>
    <source>
        <strain evidence="2">CGMCC 1.15067</strain>
    </source>
</reference>